<evidence type="ECO:0000256" key="1">
    <source>
        <dbReference type="SAM" id="MobiDB-lite"/>
    </source>
</evidence>
<dbReference type="EMBL" id="VSRR010006356">
    <property type="protein sequence ID" value="MPC44600.1"/>
    <property type="molecule type" value="Genomic_DNA"/>
</dbReference>
<protein>
    <submittedName>
        <fullName evidence="2">Uncharacterized protein</fullName>
    </submittedName>
</protein>
<dbReference type="Proteomes" id="UP000324222">
    <property type="component" value="Unassembled WGS sequence"/>
</dbReference>
<sequence length="124" mass="13374">MLTKIQACNSHKAGDRQCGYKLDSTGQGLHLSGTHTESAQPQWAGCTALLLSGFVSGPGEQSNDHSSSFSGSSTRLWKAGHVRVEHRPVHSAMYLGQQPVVVGNLQDPDRHKHTEDKDPGPLFS</sequence>
<reference evidence="2 3" key="1">
    <citation type="submission" date="2019-05" db="EMBL/GenBank/DDBJ databases">
        <title>Another draft genome of Portunus trituberculatus and its Hox gene families provides insights of decapod evolution.</title>
        <authorList>
            <person name="Jeong J.-H."/>
            <person name="Song I."/>
            <person name="Kim S."/>
            <person name="Choi T."/>
            <person name="Kim D."/>
            <person name="Ryu S."/>
            <person name="Kim W."/>
        </authorList>
    </citation>
    <scope>NUCLEOTIDE SEQUENCE [LARGE SCALE GENOMIC DNA]</scope>
    <source>
        <tissue evidence="2">Muscle</tissue>
    </source>
</reference>
<feature type="compositionally biased region" description="Basic and acidic residues" evidence="1">
    <location>
        <begin position="107"/>
        <end position="124"/>
    </location>
</feature>
<accession>A0A5B7FAF3</accession>
<proteinExistence type="predicted"/>
<organism evidence="2 3">
    <name type="scientific">Portunus trituberculatus</name>
    <name type="common">Swimming crab</name>
    <name type="synonym">Neptunus trituberculatus</name>
    <dbReference type="NCBI Taxonomy" id="210409"/>
    <lineage>
        <taxon>Eukaryota</taxon>
        <taxon>Metazoa</taxon>
        <taxon>Ecdysozoa</taxon>
        <taxon>Arthropoda</taxon>
        <taxon>Crustacea</taxon>
        <taxon>Multicrustacea</taxon>
        <taxon>Malacostraca</taxon>
        <taxon>Eumalacostraca</taxon>
        <taxon>Eucarida</taxon>
        <taxon>Decapoda</taxon>
        <taxon>Pleocyemata</taxon>
        <taxon>Brachyura</taxon>
        <taxon>Eubrachyura</taxon>
        <taxon>Portunoidea</taxon>
        <taxon>Portunidae</taxon>
        <taxon>Portuninae</taxon>
        <taxon>Portunus</taxon>
    </lineage>
</organism>
<gene>
    <name evidence="2" type="ORF">E2C01_038277</name>
</gene>
<feature type="region of interest" description="Disordered" evidence="1">
    <location>
        <begin position="101"/>
        <end position="124"/>
    </location>
</feature>
<evidence type="ECO:0000313" key="2">
    <source>
        <dbReference type="EMBL" id="MPC44600.1"/>
    </source>
</evidence>
<keyword evidence="3" id="KW-1185">Reference proteome</keyword>
<comment type="caution">
    <text evidence="2">The sequence shown here is derived from an EMBL/GenBank/DDBJ whole genome shotgun (WGS) entry which is preliminary data.</text>
</comment>
<name>A0A5B7FAF3_PORTR</name>
<evidence type="ECO:0000313" key="3">
    <source>
        <dbReference type="Proteomes" id="UP000324222"/>
    </source>
</evidence>
<dbReference type="AlphaFoldDB" id="A0A5B7FAF3"/>